<accession>A0A9D4ER35</accession>
<reference evidence="1" key="1">
    <citation type="journal article" date="2019" name="bioRxiv">
        <title>The Genome of the Zebra Mussel, Dreissena polymorpha: A Resource for Invasive Species Research.</title>
        <authorList>
            <person name="McCartney M.A."/>
            <person name="Auch B."/>
            <person name="Kono T."/>
            <person name="Mallez S."/>
            <person name="Zhang Y."/>
            <person name="Obille A."/>
            <person name="Becker A."/>
            <person name="Abrahante J.E."/>
            <person name="Garbe J."/>
            <person name="Badalamenti J.P."/>
            <person name="Herman A."/>
            <person name="Mangelson H."/>
            <person name="Liachko I."/>
            <person name="Sullivan S."/>
            <person name="Sone E.D."/>
            <person name="Koren S."/>
            <person name="Silverstein K.A.T."/>
            <person name="Beckman K.B."/>
            <person name="Gohl D.M."/>
        </authorList>
    </citation>
    <scope>NUCLEOTIDE SEQUENCE</scope>
    <source>
        <strain evidence="1">Duluth1</strain>
        <tissue evidence="1">Whole animal</tissue>
    </source>
</reference>
<keyword evidence="2" id="KW-1185">Reference proteome</keyword>
<proteinExistence type="predicted"/>
<protein>
    <submittedName>
        <fullName evidence="1">Uncharacterized protein</fullName>
    </submittedName>
</protein>
<evidence type="ECO:0000313" key="1">
    <source>
        <dbReference type="EMBL" id="KAH3783853.1"/>
    </source>
</evidence>
<reference evidence="1" key="2">
    <citation type="submission" date="2020-11" db="EMBL/GenBank/DDBJ databases">
        <authorList>
            <person name="McCartney M.A."/>
            <person name="Auch B."/>
            <person name="Kono T."/>
            <person name="Mallez S."/>
            <person name="Becker A."/>
            <person name="Gohl D.M."/>
            <person name="Silverstein K.A.T."/>
            <person name="Koren S."/>
            <person name="Bechman K.B."/>
            <person name="Herman A."/>
            <person name="Abrahante J.E."/>
            <person name="Garbe J."/>
        </authorList>
    </citation>
    <scope>NUCLEOTIDE SEQUENCE</scope>
    <source>
        <strain evidence="1">Duluth1</strain>
        <tissue evidence="1">Whole animal</tissue>
    </source>
</reference>
<dbReference type="AlphaFoldDB" id="A0A9D4ER35"/>
<evidence type="ECO:0000313" key="2">
    <source>
        <dbReference type="Proteomes" id="UP000828390"/>
    </source>
</evidence>
<dbReference type="EMBL" id="JAIWYP010000008">
    <property type="protein sequence ID" value="KAH3783853.1"/>
    <property type="molecule type" value="Genomic_DNA"/>
</dbReference>
<comment type="caution">
    <text evidence="1">The sequence shown here is derived from an EMBL/GenBank/DDBJ whole genome shotgun (WGS) entry which is preliminary data.</text>
</comment>
<sequence>MVVGGQCQYSRRVRHGRRVRITTKGIPDMVAESRYPINGCTRHGSRESVSLQWVCQAW</sequence>
<name>A0A9D4ER35_DREPO</name>
<gene>
    <name evidence="1" type="ORF">DPMN_161803</name>
</gene>
<organism evidence="1 2">
    <name type="scientific">Dreissena polymorpha</name>
    <name type="common">Zebra mussel</name>
    <name type="synonym">Mytilus polymorpha</name>
    <dbReference type="NCBI Taxonomy" id="45954"/>
    <lineage>
        <taxon>Eukaryota</taxon>
        <taxon>Metazoa</taxon>
        <taxon>Spiralia</taxon>
        <taxon>Lophotrochozoa</taxon>
        <taxon>Mollusca</taxon>
        <taxon>Bivalvia</taxon>
        <taxon>Autobranchia</taxon>
        <taxon>Heteroconchia</taxon>
        <taxon>Euheterodonta</taxon>
        <taxon>Imparidentia</taxon>
        <taxon>Neoheterodontei</taxon>
        <taxon>Myida</taxon>
        <taxon>Dreissenoidea</taxon>
        <taxon>Dreissenidae</taxon>
        <taxon>Dreissena</taxon>
    </lineage>
</organism>
<dbReference type="Proteomes" id="UP000828390">
    <property type="component" value="Unassembled WGS sequence"/>
</dbReference>